<dbReference type="InterPro" id="IPR005025">
    <property type="entry name" value="FMN_Rdtase-like_dom"/>
</dbReference>
<dbReference type="PANTHER" id="PTHR30543:SF21">
    <property type="entry name" value="NAD(P)H-DEPENDENT FMN REDUCTASE LOT6"/>
    <property type="match status" value="1"/>
</dbReference>
<dbReference type="RefSeq" id="WP_078756584.1">
    <property type="nucleotide sequence ID" value="NZ_FUWO01000027.1"/>
</dbReference>
<dbReference type="Pfam" id="PF03358">
    <property type="entry name" value="FMN_red"/>
    <property type="match status" value="1"/>
</dbReference>
<dbReference type="Proteomes" id="UP000189941">
    <property type="component" value="Unassembled WGS sequence"/>
</dbReference>
<feature type="domain" description="NADPH-dependent FMN reductase-like" evidence="1">
    <location>
        <begin position="1"/>
        <end position="147"/>
    </location>
</feature>
<evidence type="ECO:0000259" key="1">
    <source>
        <dbReference type="Pfam" id="PF03358"/>
    </source>
</evidence>
<gene>
    <name evidence="2" type="ORF">SAMN02746011_01919</name>
</gene>
<protein>
    <submittedName>
        <fullName evidence="2">NAD(P)H-dependent FMN reductase</fullName>
    </submittedName>
</protein>
<evidence type="ECO:0000313" key="2">
    <source>
        <dbReference type="EMBL" id="SJZ85140.1"/>
    </source>
</evidence>
<sequence length="182" mass="20723">MKIGLIVGSLRKESWNKLVALTAKELFPEDVEANIIDISNVPLYNQDLDEDEPNENFKKIREEVKKYDGFIFFTPEYNRSYTPAIKNVIDVVSRDPEGSGFKKKPAAVFSASIGGFGAMAANHALRQSFIYVDLIPMQQPEVYLSKVQDLFDEDKKMVEGTREFLEKAVLSFVEHAKLINRK</sequence>
<dbReference type="OrthoDB" id="9812295at2"/>
<dbReference type="AlphaFoldDB" id="A0A1T4P0J9"/>
<keyword evidence="3" id="KW-1185">Reference proteome</keyword>
<name>A0A1T4P0J9_9LACT</name>
<dbReference type="InterPro" id="IPR050712">
    <property type="entry name" value="NAD(P)H-dep_reductase"/>
</dbReference>
<dbReference type="InterPro" id="IPR029039">
    <property type="entry name" value="Flavoprotein-like_sf"/>
</dbReference>
<proteinExistence type="predicted"/>
<organism evidence="2 3">
    <name type="scientific">Globicatella sulfidifaciens DSM 15739</name>
    <dbReference type="NCBI Taxonomy" id="1121925"/>
    <lineage>
        <taxon>Bacteria</taxon>
        <taxon>Bacillati</taxon>
        <taxon>Bacillota</taxon>
        <taxon>Bacilli</taxon>
        <taxon>Lactobacillales</taxon>
        <taxon>Aerococcaceae</taxon>
        <taxon>Globicatella</taxon>
    </lineage>
</organism>
<dbReference type="STRING" id="1121925.SAMN02746011_01919"/>
<dbReference type="GO" id="GO:0016491">
    <property type="term" value="F:oxidoreductase activity"/>
    <property type="evidence" value="ECO:0007669"/>
    <property type="project" value="InterPro"/>
</dbReference>
<dbReference type="EMBL" id="FUWO01000027">
    <property type="protein sequence ID" value="SJZ85140.1"/>
    <property type="molecule type" value="Genomic_DNA"/>
</dbReference>
<dbReference type="Gene3D" id="3.40.50.360">
    <property type="match status" value="1"/>
</dbReference>
<reference evidence="3" key="1">
    <citation type="submission" date="2017-02" db="EMBL/GenBank/DDBJ databases">
        <authorList>
            <person name="Varghese N."/>
            <person name="Submissions S."/>
        </authorList>
    </citation>
    <scope>NUCLEOTIDE SEQUENCE [LARGE SCALE GENOMIC DNA]</scope>
    <source>
        <strain evidence="3">DSM 15739</strain>
    </source>
</reference>
<dbReference type="GO" id="GO:0005829">
    <property type="term" value="C:cytosol"/>
    <property type="evidence" value="ECO:0007669"/>
    <property type="project" value="TreeGrafter"/>
</dbReference>
<accession>A0A1T4P0J9</accession>
<dbReference type="SUPFAM" id="SSF52218">
    <property type="entry name" value="Flavoproteins"/>
    <property type="match status" value="1"/>
</dbReference>
<evidence type="ECO:0000313" key="3">
    <source>
        <dbReference type="Proteomes" id="UP000189941"/>
    </source>
</evidence>
<dbReference type="GO" id="GO:0010181">
    <property type="term" value="F:FMN binding"/>
    <property type="evidence" value="ECO:0007669"/>
    <property type="project" value="TreeGrafter"/>
</dbReference>
<dbReference type="PANTHER" id="PTHR30543">
    <property type="entry name" value="CHROMATE REDUCTASE"/>
    <property type="match status" value="1"/>
</dbReference>